<protein>
    <submittedName>
        <fullName evidence="2">Uncharacterized protein</fullName>
    </submittedName>
</protein>
<dbReference type="InParanoid" id="F0ZAU9"/>
<dbReference type="KEGG" id="dpp:DICPUDRAFT_75505"/>
<gene>
    <name evidence="2" type="ORF">DICPUDRAFT_75505</name>
</gene>
<feature type="compositionally biased region" description="Acidic residues" evidence="1">
    <location>
        <begin position="204"/>
        <end position="221"/>
    </location>
</feature>
<dbReference type="eggNOG" id="ENOG502RC59">
    <property type="taxonomic scope" value="Eukaryota"/>
</dbReference>
<feature type="region of interest" description="Disordered" evidence="1">
    <location>
        <begin position="27"/>
        <end position="60"/>
    </location>
</feature>
<proteinExistence type="predicted"/>
<feature type="compositionally biased region" description="Low complexity" evidence="1">
    <location>
        <begin position="174"/>
        <end position="198"/>
    </location>
</feature>
<evidence type="ECO:0000256" key="1">
    <source>
        <dbReference type="SAM" id="MobiDB-lite"/>
    </source>
</evidence>
<reference evidence="3" key="1">
    <citation type="journal article" date="2011" name="Genome Biol.">
        <title>Comparative genomics of the social amoebae Dictyostelium discoideum and Dictyostelium purpureum.</title>
        <authorList>
            <consortium name="US DOE Joint Genome Institute (JGI-PGF)"/>
            <person name="Sucgang R."/>
            <person name="Kuo A."/>
            <person name="Tian X."/>
            <person name="Salerno W."/>
            <person name="Parikh A."/>
            <person name="Feasley C.L."/>
            <person name="Dalin E."/>
            <person name="Tu H."/>
            <person name="Huang E."/>
            <person name="Barry K."/>
            <person name="Lindquist E."/>
            <person name="Shapiro H."/>
            <person name="Bruce D."/>
            <person name="Schmutz J."/>
            <person name="Salamov A."/>
            <person name="Fey P."/>
            <person name="Gaudet P."/>
            <person name="Anjard C."/>
            <person name="Babu M.M."/>
            <person name="Basu S."/>
            <person name="Bushmanova Y."/>
            <person name="van der Wel H."/>
            <person name="Katoh-Kurasawa M."/>
            <person name="Dinh C."/>
            <person name="Coutinho P.M."/>
            <person name="Saito T."/>
            <person name="Elias M."/>
            <person name="Schaap P."/>
            <person name="Kay R.R."/>
            <person name="Henrissat B."/>
            <person name="Eichinger L."/>
            <person name="Rivero F."/>
            <person name="Putnam N.H."/>
            <person name="West C.M."/>
            <person name="Loomis W.F."/>
            <person name="Chisholm R.L."/>
            <person name="Shaulsky G."/>
            <person name="Strassmann J.E."/>
            <person name="Queller D.C."/>
            <person name="Kuspa A."/>
            <person name="Grigoriev I.V."/>
        </authorList>
    </citation>
    <scope>NUCLEOTIDE SEQUENCE [LARGE SCALE GENOMIC DNA]</scope>
    <source>
        <strain evidence="3">QSDP1</strain>
    </source>
</reference>
<dbReference type="OrthoDB" id="10670300at2759"/>
<feature type="compositionally biased region" description="Low complexity" evidence="1">
    <location>
        <begin position="30"/>
        <end position="56"/>
    </location>
</feature>
<feature type="region of interest" description="Disordered" evidence="1">
    <location>
        <begin position="138"/>
        <end position="228"/>
    </location>
</feature>
<name>F0ZAU9_DICPU</name>
<feature type="region of interest" description="Disordered" evidence="1">
    <location>
        <begin position="399"/>
        <end position="418"/>
    </location>
</feature>
<keyword evidence="3" id="KW-1185">Reference proteome</keyword>
<dbReference type="EMBL" id="GL870966">
    <property type="protein sequence ID" value="EGC38982.1"/>
    <property type="molecule type" value="Genomic_DNA"/>
</dbReference>
<dbReference type="GeneID" id="10506243"/>
<dbReference type="AlphaFoldDB" id="F0ZAU9"/>
<organism evidence="2 3">
    <name type="scientific">Dictyostelium purpureum</name>
    <name type="common">Slime mold</name>
    <dbReference type="NCBI Taxonomy" id="5786"/>
    <lineage>
        <taxon>Eukaryota</taxon>
        <taxon>Amoebozoa</taxon>
        <taxon>Evosea</taxon>
        <taxon>Eumycetozoa</taxon>
        <taxon>Dictyostelia</taxon>
        <taxon>Dictyosteliales</taxon>
        <taxon>Dictyosteliaceae</taxon>
        <taxon>Dictyostelium</taxon>
    </lineage>
</organism>
<feature type="compositionally biased region" description="Polar residues" evidence="1">
    <location>
        <begin position="148"/>
        <end position="166"/>
    </location>
</feature>
<dbReference type="VEuPathDB" id="AmoebaDB:DICPUDRAFT_75505"/>
<dbReference type="Proteomes" id="UP000001064">
    <property type="component" value="Unassembled WGS sequence"/>
</dbReference>
<dbReference type="OMA" id="DELWIKS"/>
<accession>F0ZAU9</accession>
<feature type="region of interest" description="Disordered" evidence="1">
    <location>
        <begin position="354"/>
        <end position="383"/>
    </location>
</feature>
<sequence length="589" mass="68097">MILFPPLSNGKLSSVSKLDGSLYVHIPIKSNNNNQNNQNSQNQNQNQNHNHNNNNNLNDKSYSKIQNQLSIEEDELWIKSQEEKSNQISMHLMSFDPKKKYIGIYDPNEYIASNKNSNNSKANLKSSSGINNNIANKKNEVFQRKRPFNNNQSGNTSVNMTDNNDFYIQPSPVPNNNINNNNNSNNLNNRILPNNSNNQRSFLGDDDDDDDDEGNEDDFDDYNLNNGDYDDYDDFDNHLISPNHSISQYDEDIKRNLFSSGNMDIINESSSIDEKSIHFTKEEREEQFRIQQHILFEKDQLNQQKLYNDGDYEENDSGIEYQDMDESSSFINNSCNISNNSSIENNQLQFNFNNNNNNIDNNHDNHNANNNLNNYVNNSNNTDISDDSFDKYYKQIEERKKQLQPTKQERISLNNSSLGLSSHGKINFDVSEELSDINSNNQSTSHHSSINNSVEMDDNDMDTSSMDQSLNNSINKNNNNNNNNNSFRLSQTPLSSRKFNQIFKTPNSMIYNDNSLNNNNSYDFEYLENHHQPTKRQPNSIQRNRLNFGSNDDSFDQQYNKLHQQQQQQLDDSNVECNDQSMDISVSMD</sequence>
<dbReference type="RefSeq" id="XP_003284547.1">
    <property type="nucleotide sequence ID" value="XM_003284499.1"/>
</dbReference>
<evidence type="ECO:0000313" key="3">
    <source>
        <dbReference type="Proteomes" id="UP000001064"/>
    </source>
</evidence>
<feature type="compositionally biased region" description="Low complexity" evidence="1">
    <location>
        <begin position="437"/>
        <end position="453"/>
    </location>
</feature>
<evidence type="ECO:0000313" key="2">
    <source>
        <dbReference type="EMBL" id="EGC38982.1"/>
    </source>
</evidence>
<feature type="region of interest" description="Disordered" evidence="1">
    <location>
        <begin position="437"/>
        <end position="492"/>
    </location>
</feature>
<feature type="compositionally biased region" description="Low complexity" evidence="1">
    <location>
        <begin position="462"/>
        <end position="485"/>
    </location>
</feature>
<feature type="compositionally biased region" description="Low complexity" evidence="1">
    <location>
        <begin position="367"/>
        <end position="383"/>
    </location>
</feature>